<accession>A0A2I0BCB2</accession>
<keyword evidence="2" id="KW-1185">Reference proteome</keyword>
<protein>
    <submittedName>
        <fullName evidence="1">Uncharacterized protein</fullName>
    </submittedName>
</protein>
<dbReference type="AlphaFoldDB" id="A0A2I0BCB2"/>
<reference evidence="1 2" key="1">
    <citation type="journal article" date="2017" name="Nature">
        <title>The Apostasia genome and the evolution of orchids.</title>
        <authorList>
            <person name="Zhang G.Q."/>
            <person name="Liu K.W."/>
            <person name="Li Z."/>
            <person name="Lohaus R."/>
            <person name="Hsiao Y.Y."/>
            <person name="Niu S.C."/>
            <person name="Wang J.Y."/>
            <person name="Lin Y.C."/>
            <person name="Xu Q."/>
            <person name="Chen L.J."/>
            <person name="Yoshida K."/>
            <person name="Fujiwara S."/>
            <person name="Wang Z.W."/>
            <person name="Zhang Y.Q."/>
            <person name="Mitsuda N."/>
            <person name="Wang M."/>
            <person name="Liu G.H."/>
            <person name="Pecoraro L."/>
            <person name="Huang H.X."/>
            <person name="Xiao X.J."/>
            <person name="Lin M."/>
            <person name="Wu X.Y."/>
            <person name="Wu W.L."/>
            <person name="Chen Y.Y."/>
            <person name="Chang S.B."/>
            <person name="Sakamoto S."/>
            <person name="Ohme-Takagi M."/>
            <person name="Yagi M."/>
            <person name="Zeng S.J."/>
            <person name="Shen C.Y."/>
            <person name="Yeh C.M."/>
            <person name="Luo Y.B."/>
            <person name="Tsai W.C."/>
            <person name="Van de Peer Y."/>
            <person name="Liu Z.J."/>
        </authorList>
    </citation>
    <scope>NUCLEOTIDE SEQUENCE [LARGE SCALE GENOMIC DNA]</scope>
    <source>
        <strain evidence="2">cv. Shenzhen</strain>
        <tissue evidence="1">Stem</tissue>
    </source>
</reference>
<dbReference type="Proteomes" id="UP000236161">
    <property type="component" value="Unassembled WGS sequence"/>
</dbReference>
<organism evidence="1 2">
    <name type="scientific">Apostasia shenzhenica</name>
    <dbReference type="NCBI Taxonomy" id="1088818"/>
    <lineage>
        <taxon>Eukaryota</taxon>
        <taxon>Viridiplantae</taxon>
        <taxon>Streptophyta</taxon>
        <taxon>Embryophyta</taxon>
        <taxon>Tracheophyta</taxon>
        <taxon>Spermatophyta</taxon>
        <taxon>Magnoliopsida</taxon>
        <taxon>Liliopsida</taxon>
        <taxon>Asparagales</taxon>
        <taxon>Orchidaceae</taxon>
        <taxon>Apostasioideae</taxon>
        <taxon>Apostasia</taxon>
    </lineage>
</organism>
<sequence>MQKVFATVSTVVDTICDYGICDSVSDGCALSQFLFCDGLRRICDRFCCRRSRNFL</sequence>
<proteinExistence type="predicted"/>
<name>A0A2I0BCB2_9ASPA</name>
<gene>
    <name evidence="1" type="ORF">AXF42_Ash005772</name>
</gene>
<dbReference type="EMBL" id="KZ451895">
    <property type="protein sequence ID" value="PKA65438.1"/>
    <property type="molecule type" value="Genomic_DNA"/>
</dbReference>
<evidence type="ECO:0000313" key="1">
    <source>
        <dbReference type="EMBL" id="PKA65438.1"/>
    </source>
</evidence>
<evidence type="ECO:0000313" key="2">
    <source>
        <dbReference type="Proteomes" id="UP000236161"/>
    </source>
</evidence>